<organism evidence="5 6">
    <name type="scientific">Bacteroides ovatus</name>
    <dbReference type="NCBI Taxonomy" id="28116"/>
    <lineage>
        <taxon>Bacteria</taxon>
        <taxon>Pseudomonadati</taxon>
        <taxon>Bacteroidota</taxon>
        <taxon>Bacteroidia</taxon>
        <taxon>Bacteroidales</taxon>
        <taxon>Bacteroidaceae</taxon>
        <taxon>Bacteroides</taxon>
    </lineage>
</organism>
<evidence type="ECO:0000256" key="1">
    <source>
        <dbReference type="ARBA" id="ARBA00022729"/>
    </source>
</evidence>
<dbReference type="RefSeq" id="WP_074557739.1">
    <property type="nucleotide sequence ID" value="NZ_CAKJYZ010000002.1"/>
</dbReference>
<dbReference type="GO" id="GO:0030246">
    <property type="term" value="F:carbohydrate binding"/>
    <property type="evidence" value="ECO:0007669"/>
    <property type="project" value="UniProtKB-KW"/>
</dbReference>
<proteinExistence type="predicted"/>
<dbReference type="Gene3D" id="2.60.40.1740">
    <property type="entry name" value="hypothetical protein (bacova_03559)"/>
    <property type="match status" value="1"/>
</dbReference>
<keyword evidence="5" id="KW-0430">Lectin</keyword>
<dbReference type="EMBL" id="FMYE01000013">
    <property type="protein sequence ID" value="SDB76821.1"/>
    <property type="molecule type" value="Genomic_DNA"/>
</dbReference>
<dbReference type="InterPro" id="IPR013320">
    <property type="entry name" value="ConA-like_dom_sf"/>
</dbReference>
<dbReference type="Proteomes" id="UP000183670">
    <property type="component" value="Unassembled WGS sequence"/>
</dbReference>
<accession>A0A1G6G4G8</accession>
<keyword evidence="2" id="KW-1015">Disulfide bond</keyword>
<protein>
    <submittedName>
        <fullName evidence="5">Concanavalin A-like lectin/glucanases superfamily protein</fullName>
    </submittedName>
</protein>
<evidence type="ECO:0000313" key="5">
    <source>
        <dbReference type="EMBL" id="SDB76821.1"/>
    </source>
</evidence>
<feature type="chain" id="PRO_5010186791" evidence="3">
    <location>
        <begin position="24"/>
        <end position="402"/>
    </location>
</feature>
<dbReference type="Pfam" id="PF13385">
    <property type="entry name" value="Laminin_G_3"/>
    <property type="match status" value="1"/>
</dbReference>
<dbReference type="SMART" id="SM00560">
    <property type="entry name" value="LamGL"/>
    <property type="match status" value="1"/>
</dbReference>
<dbReference type="GO" id="GO:0005975">
    <property type="term" value="P:carbohydrate metabolic process"/>
    <property type="evidence" value="ECO:0007669"/>
    <property type="project" value="UniProtKB-ARBA"/>
</dbReference>
<dbReference type="SUPFAM" id="SSF49899">
    <property type="entry name" value="Concanavalin A-like lectins/glucanases"/>
    <property type="match status" value="1"/>
</dbReference>
<keyword evidence="1 3" id="KW-0732">Signal</keyword>
<dbReference type="InterPro" id="IPR013728">
    <property type="entry name" value="BT_3987-like_N"/>
</dbReference>
<dbReference type="AlphaFoldDB" id="A0A1G6G4G8"/>
<dbReference type="GO" id="GO:0004553">
    <property type="term" value="F:hydrolase activity, hydrolyzing O-glycosyl compounds"/>
    <property type="evidence" value="ECO:0007669"/>
    <property type="project" value="UniProtKB-ARBA"/>
</dbReference>
<dbReference type="PROSITE" id="PS51257">
    <property type="entry name" value="PROKAR_LIPOPROTEIN"/>
    <property type="match status" value="1"/>
</dbReference>
<dbReference type="Pfam" id="PF08522">
    <property type="entry name" value="BT_3987-like_N"/>
    <property type="match status" value="1"/>
</dbReference>
<evidence type="ECO:0000313" key="6">
    <source>
        <dbReference type="Proteomes" id="UP000183670"/>
    </source>
</evidence>
<evidence type="ECO:0000256" key="2">
    <source>
        <dbReference type="ARBA" id="ARBA00023157"/>
    </source>
</evidence>
<feature type="domain" description="LamG-like jellyroll fold" evidence="4">
    <location>
        <begin position="192"/>
        <end position="325"/>
    </location>
</feature>
<gene>
    <name evidence="5" type="ORF">SAMN05192581_101351</name>
</gene>
<reference evidence="5 6" key="1">
    <citation type="submission" date="2016-10" db="EMBL/GenBank/DDBJ databases">
        <authorList>
            <person name="de Groot N.N."/>
        </authorList>
    </citation>
    <scope>NUCLEOTIDE SEQUENCE [LARGE SCALE GENOMIC DNA]</scope>
    <source>
        <strain evidence="5 6">NLAE-zl-C500</strain>
    </source>
</reference>
<feature type="signal peptide" evidence="3">
    <location>
        <begin position="1"/>
        <end position="23"/>
    </location>
</feature>
<evidence type="ECO:0000256" key="3">
    <source>
        <dbReference type="SAM" id="SignalP"/>
    </source>
</evidence>
<evidence type="ECO:0000259" key="4">
    <source>
        <dbReference type="SMART" id="SM00560"/>
    </source>
</evidence>
<dbReference type="Gene3D" id="2.60.120.200">
    <property type="match status" value="1"/>
</dbReference>
<name>A0A1G6G4G8_BACOV</name>
<dbReference type="InterPro" id="IPR006558">
    <property type="entry name" value="LamG-like"/>
</dbReference>
<sequence>MKTYIFKHSLLAAIWGLSVFGCADGDSFDYNKNVAFITGTETTPVVKFVVEDTPSSYTVTASSTNKVDKDVKVKFAIDNSLVEAYNQEHNTSYYAIPENAVVLENKEVVIEAGKAFSTPATVKVVSTEDFAEGRVYVIPVTMSQVEGLEVLQPSKTVFLKVARVFYFTSLNISNTGLYSNFIFPDDKKQELANFTYEIKCYSQEWHRIARLCSFTSKNESRSSMLRFGENGLDINALQWVSPSGSIVSTTRFSTDRWYMISLTYDGSKLTMYVNGVKDAQGDGDRKPVDFQRFELGMSWAGYPGSQYFRGRMAEVRVWNRALSPAELQTNLCGVDPQSDGLVAYWKMNEGEGHIFTDATGHGYDMDWSNTAREVTESSGMQYNLDYSAAIAWDSDEKNRCAQ</sequence>